<keyword evidence="2 6" id="KW-0812">Transmembrane</keyword>
<accession>A0A165H5L5</accession>
<keyword evidence="3" id="KW-0378">Hydrolase</keyword>
<keyword evidence="9" id="KW-1185">Reference proteome</keyword>
<evidence type="ECO:0000256" key="3">
    <source>
        <dbReference type="ARBA" id="ARBA00022801"/>
    </source>
</evidence>
<dbReference type="Pfam" id="PF01569">
    <property type="entry name" value="PAP2"/>
    <property type="match status" value="1"/>
</dbReference>
<dbReference type="InParanoid" id="A0A165H5L5"/>
<proteinExistence type="predicted"/>
<gene>
    <name evidence="8" type="ORF">EXIGLDRAFT_769831</name>
</gene>
<dbReference type="EMBL" id="KV426026">
    <property type="protein sequence ID" value="KZV91486.1"/>
    <property type="molecule type" value="Genomic_DNA"/>
</dbReference>
<feature type="transmembrane region" description="Helical" evidence="6">
    <location>
        <begin position="96"/>
        <end position="113"/>
    </location>
</feature>
<dbReference type="Gene3D" id="1.20.144.10">
    <property type="entry name" value="Phosphatidic acid phosphatase type 2/haloperoxidase"/>
    <property type="match status" value="1"/>
</dbReference>
<dbReference type="InterPro" id="IPR036938">
    <property type="entry name" value="PAP2/HPO_sf"/>
</dbReference>
<keyword evidence="4 6" id="KW-1133">Transmembrane helix</keyword>
<dbReference type="PANTHER" id="PTHR14969:SF13">
    <property type="entry name" value="AT30094P"/>
    <property type="match status" value="1"/>
</dbReference>
<dbReference type="SMART" id="SM00014">
    <property type="entry name" value="acidPPc"/>
    <property type="match status" value="1"/>
</dbReference>
<evidence type="ECO:0000256" key="6">
    <source>
        <dbReference type="SAM" id="Phobius"/>
    </source>
</evidence>
<organism evidence="8 9">
    <name type="scientific">Exidia glandulosa HHB12029</name>
    <dbReference type="NCBI Taxonomy" id="1314781"/>
    <lineage>
        <taxon>Eukaryota</taxon>
        <taxon>Fungi</taxon>
        <taxon>Dikarya</taxon>
        <taxon>Basidiomycota</taxon>
        <taxon>Agaricomycotina</taxon>
        <taxon>Agaricomycetes</taxon>
        <taxon>Auriculariales</taxon>
        <taxon>Exidiaceae</taxon>
        <taxon>Exidia</taxon>
    </lineage>
</organism>
<dbReference type="UniPathway" id="UPA00378"/>
<evidence type="ECO:0000256" key="5">
    <source>
        <dbReference type="ARBA" id="ARBA00023136"/>
    </source>
</evidence>
<reference evidence="8 9" key="1">
    <citation type="journal article" date="2016" name="Mol. Biol. Evol.">
        <title>Comparative Genomics of Early-Diverging Mushroom-Forming Fungi Provides Insights into the Origins of Lignocellulose Decay Capabilities.</title>
        <authorList>
            <person name="Nagy L.G."/>
            <person name="Riley R."/>
            <person name="Tritt A."/>
            <person name="Adam C."/>
            <person name="Daum C."/>
            <person name="Floudas D."/>
            <person name="Sun H."/>
            <person name="Yadav J.S."/>
            <person name="Pangilinan J."/>
            <person name="Larsson K.H."/>
            <person name="Matsuura K."/>
            <person name="Barry K."/>
            <person name="Labutti K."/>
            <person name="Kuo R."/>
            <person name="Ohm R.A."/>
            <person name="Bhattacharya S.S."/>
            <person name="Shirouzu T."/>
            <person name="Yoshinaga Y."/>
            <person name="Martin F.M."/>
            <person name="Grigoriev I.V."/>
            <person name="Hibbett D.S."/>
        </authorList>
    </citation>
    <scope>NUCLEOTIDE SEQUENCE [LARGE SCALE GENOMIC DNA]</scope>
    <source>
        <strain evidence="8 9">HHB12029</strain>
    </source>
</reference>
<dbReference type="InterPro" id="IPR000326">
    <property type="entry name" value="PAP2/HPO"/>
</dbReference>
<evidence type="ECO:0000313" key="8">
    <source>
        <dbReference type="EMBL" id="KZV91486.1"/>
    </source>
</evidence>
<name>A0A165H5L5_EXIGL</name>
<evidence type="ECO:0000256" key="1">
    <source>
        <dbReference type="ARBA" id="ARBA00004141"/>
    </source>
</evidence>
<keyword evidence="5 6" id="KW-0472">Membrane</keyword>
<dbReference type="CDD" id="cd03382">
    <property type="entry name" value="PAP2_dolichyldiphosphatase"/>
    <property type="match status" value="1"/>
</dbReference>
<dbReference type="Proteomes" id="UP000077266">
    <property type="component" value="Unassembled WGS sequence"/>
</dbReference>
<dbReference type="AlphaFoldDB" id="A0A165H5L5"/>
<dbReference type="STRING" id="1314781.A0A165H5L5"/>
<feature type="domain" description="Phosphatidic acid phosphatase type 2/haloperoxidase" evidence="7">
    <location>
        <begin position="51"/>
        <end position="176"/>
    </location>
</feature>
<dbReference type="GO" id="GO:0016020">
    <property type="term" value="C:membrane"/>
    <property type="evidence" value="ECO:0007669"/>
    <property type="project" value="UniProtKB-SubCell"/>
</dbReference>
<feature type="transmembrane region" description="Helical" evidence="6">
    <location>
        <begin position="25"/>
        <end position="47"/>
    </location>
</feature>
<dbReference type="PANTHER" id="PTHR14969">
    <property type="entry name" value="SPHINGOSINE-1-PHOSPHATE PHOSPHOHYDROLASE"/>
    <property type="match status" value="1"/>
</dbReference>
<dbReference type="GO" id="GO:0042392">
    <property type="term" value="F:sphingosine-1-phosphate phosphatase activity"/>
    <property type="evidence" value="ECO:0007669"/>
    <property type="project" value="TreeGrafter"/>
</dbReference>
<dbReference type="OrthoDB" id="302705at2759"/>
<feature type="transmembrane region" description="Helical" evidence="6">
    <location>
        <begin position="161"/>
        <end position="186"/>
    </location>
</feature>
<feature type="transmembrane region" description="Helical" evidence="6">
    <location>
        <begin position="134"/>
        <end position="155"/>
    </location>
</feature>
<protein>
    <submittedName>
        <fullName evidence="8">PAP2-domain-containing protein</fullName>
    </submittedName>
</protein>
<evidence type="ECO:0000256" key="2">
    <source>
        <dbReference type="ARBA" id="ARBA00022692"/>
    </source>
</evidence>
<dbReference type="InterPro" id="IPR039667">
    <property type="entry name" value="Dolichyldiphosphatase_PAP2"/>
</dbReference>
<evidence type="ECO:0000256" key="4">
    <source>
        <dbReference type="ARBA" id="ARBA00022989"/>
    </source>
</evidence>
<comment type="subcellular location">
    <subcellularLocation>
        <location evidence="1">Membrane</location>
        <topology evidence="1">Multi-pass membrane protein</topology>
    </subcellularLocation>
</comment>
<sequence length="242" mass="27416">MSTNATRTALELTQVYYHEGSKLSLVLALITLSPILLQASYAALSLYTRELLFFEMWAGQLACEGANWVAKHLIKQPRPADSYGSGYGFPSSHSQYMGYFAAFVLLHMTFVYNPPRTQGAGAFLYIIESLRAPIVSIGTLIWAVAVCYSRLHLTYHTESQVFWGAGLGVFLGIAMYSFAELIPRWYPSSLPSRLRRILLSHPLAEYFRLRDTWAVFPDGGSEEAYWIWRRKFDTTGGKMKQQ</sequence>
<evidence type="ECO:0000313" key="9">
    <source>
        <dbReference type="Proteomes" id="UP000077266"/>
    </source>
</evidence>
<evidence type="ECO:0000259" key="7">
    <source>
        <dbReference type="SMART" id="SM00014"/>
    </source>
</evidence>
<dbReference type="SUPFAM" id="SSF48317">
    <property type="entry name" value="Acid phosphatase/Vanadium-dependent haloperoxidase"/>
    <property type="match status" value="1"/>
</dbReference>